<proteinExistence type="predicted"/>
<comment type="subcellular location">
    <subcellularLocation>
        <location evidence="1">Membrane</location>
        <topology evidence="1">Multi-pass membrane protein</topology>
    </subcellularLocation>
</comment>
<reference evidence="9 10" key="1">
    <citation type="submission" date="2016-07" db="EMBL/GenBank/DDBJ databases">
        <title>Pervasive Adenine N6-methylation of Active Genes in Fungi.</title>
        <authorList>
            <consortium name="DOE Joint Genome Institute"/>
            <person name="Mondo S.J."/>
            <person name="Dannebaum R.O."/>
            <person name="Kuo R.C."/>
            <person name="Labutti K."/>
            <person name="Haridas S."/>
            <person name="Kuo A."/>
            <person name="Salamov A."/>
            <person name="Ahrendt S.R."/>
            <person name="Lipzen A."/>
            <person name="Sullivan W."/>
            <person name="Andreopoulos W.B."/>
            <person name="Clum A."/>
            <person name="Lindquist E."/>
            <person name="Daum C."/>
            <person name="Ramamoorthy G.K."/>
            <person name="Gryganskyi A."/>
            <person name="Culley D."/>
            <person name="Magnuson J.K."/>
            <person name="James T.Y."/>
            <person name="O'Malley M.A."/>
            <person name="Stajich J.E."/>
            <person name="Spatafora J.W."/>
            <person name="Visel A."/>
            <person name="Grigoriev I.V."/>
        </authorList>
    </citation>
    <scope>NUCLEOTIDE SEQUENCE [LARGE SCALE GENOMIC DNA]</scope>
    <source>
        <strain evidence="9 10">NRRL 1336</strain>
    </source>
</reference>
<dbReference type="GO" id="GO:0016020">
    <property type="term" value="C:membrane"/>
    <property type="evidence" value="ECO:0007669"/>
    <property type="project" value="UniProtKB-SubCell"/>
</dbReference>
<feature type="transmembrane region" description="Helical" evidence="6">
    <location>
        <begin position="224"/>
        <end position="244"/>
    </location>
</feature>
<evidence type="ECO:0000313" key="10">
    <source>
        <dbReference type="Proteomes" id="UP000193560"/>
    </source>
</evidence>
<sequence length="388" mass="43673">MKLPLLLTLLVVLLLVYGNQGKGVVDAYVIKPTPTATQVSPSSSSSIQPTQPPQKRHLAKRELQQTLSLYQDWYSICNNDDQDDGGKGKQNAAKVNVADPSIRQLWQTVTTTVNCGNGNVKTKTKTITATATATSTVYPGHEPAFRCTDKCWSDYLWYTYGSSISVAQGFTGIVLMIIGLYLAVFGYRFFRPTMGLIGFVFFASMTWIGLVNNEPEFGYPHTEIVYICVSIGLGLIGAAIFMFVFHIALYFVGAVAGIFLAVFIMSWKESLVIQIDLFYCGSRCRLGICRVFVGMLRYHILYCIFGRLSLHHGTRLFAHTGFLNAWRLIFDGNSHHYNSYIIGIPTYVMMAFVIFLCLVSMGWQYYWNVMKLNRRFGVNVTEKKPEKE</sequence>
<feature type="signal peptide" evidence="7">
    <location>
        <begin position="1"/>
        <end position="21"/>
    </location>
</feature>
<feature type="region of interest" description="Disordered" evidence="5">
    <location>
        <begin position="35"/>
        <end position="57"/>
    </location>
</feature>
<dbReference type="InterPro" id="IPR025256">
    <property type="entry name" value="TM7S3/TM198-like_dom"/>
</dbReference>
<gene>
    <name evidence="9" type="ORF">BCR42DRAFT_422196</name>
</gene>
<protein>
    <recommendedName>
        <fullName evidence="8">TM7S3/TM198-like domain-containing protein</fullName>
    </recommendedName>
</protein>
<evidence type="ECO:0000256" key="5">
    <source>
        <dbReference type="SAM" id="MobiDB-lite"/>
    </source>
</evidence>
<evidence type="ECO:0000256" key="1">
    <source>
        <dbReference type="ARBA" id="ARBA00004141"/>
    </source>
</evidence>
<feature type="transmembrane region" description="Helical" evidence="6">
    <location>
        <begin position="194"/>
        <end position="212"/>
    </location>
</feature>
<keyword evidence="2 6" id="KW-0812">Transmembrane</keyword>
<keyword evidence="4 6" id="KW-0472">Membrane</keyword>
<dbReference type="AlphaFoldDB" id="A0A1X2I7I6"/>
<dbReference type="Pfam" id="PF13886">
    <property type="entry name" value="TM7S3_TM198"/>
    <property type="match status" value="1"/>
</dbReference>
<comment type="caution">
    <text evidence="9">The sequence shown here is derived from an EMBL/GenBank/DDBJ whole genome shotgun (WGS) entry which is preliminary data.</text>
</comment>
<evidence type="ECO:0000256" key="3">
    <source>
        <dbReference type="ARBA" id="ARBA00022989"/>
    </source>
</evidence>
<evidence type="ECO:0000256" key="7">
    <source>
        <dbReference type="SAM" id="SignalP"/>
    </source>
</evidence>
<feature type="transmembrane region" description="Helical" evidence="6">
    <location>
        <begin position="155"/>
        <end position="182"/>
    </location>
</feature>
<dbReference type="Proteomes" id="UP000193560">
    <property type="component" value="Unassembled WGS sequence"/>
</dbReference>
<evidence type="ECO:0000256" key="2">
    <source>
        <dbReference type="ARBA" id="ARBA00022692"/>
    </source>
</evidence>
<evidence type="ECO:0000259" key="8">
    <source>
        <dbReference type="Pfam" id="PF13886"/>
    </source>
</evidence>
<evidence type="ECO:0000313" key="9">
    <source>
        <dbReference type="EMBL" id="ORZ10853.1"/>
    </source>
</evidence>
<feature type="chain" id="PRO_5012778378" description="TM7S3/TM198-like domain-containing protein" evidence="7">
    <location>
        <begin position="22"/>
        <end position="388"/>
    </location>
</feature>
<dbReference type="OrthoDB" id="102260at2759"/>
<feature type="transmembrane region" description="Helical" evidence="6">
    <location>
        <begin position="249"/>
        <end position="267"/>
    </location>
</feature>
<accession>A0A1X2I7I6</accession>
<keyword evidence="3 6" id="KW-1133">Transmembrane helix</keyword>
<feature type="compositionally biased region" description="Low complexity" evidence="5">
    <location>
        <begin position="35"/>
        <end position="49"/>
    </location>
</feature>
<feature type="domain" description="TM7S3/TM198-like" evidence="8">
    <location>
        <begin position="172"/>
        <end position="365"/>
    </location>
</feature>
<keyword evidence="10" id="KW-1185">Reference proteome</keyword>
<keyword evidence="7" id="KW-0732">Signal</keyword>
<feature type="transmembrane region" description="Helical" evidence="6">
    <location>
        <begin position="340"/>
        <end position="366"/>
    </location>
</feature>
<dbReference type="EMBL" id="MCGE01000023">
    <property type="protein sequence ID" value="ORZ10853.1"/>
    <property type="molecule type" value="Genomic_DNA"/>
</dbReference>
<organism evidence="9 10">
    <name type="scientific">Absidia repens</name>
    <dbReference type="NCBI Taxonomy" id="90262"/>
    <lineage>
        <taxon>Eukaryota</taxon>
        <taxon>Fungi</taxon>
        <taxon>Fungi incertae sedis</taxon>
        <taxon>Mucoromycota</taxon>
        <taxon>Mucoromycotina</taxon>
        <taxon>Mucoromycetes</taxon>
        <taxon>Mucorales</taxon>
        <taxon>Cunninghamellaceae</taxon>
        <taxon>Absidia</taxon>
    </lineage>
</organism>
<evidence type="ECO:0000256" key="6">
    <source>
        <dbReference type="SAM" id="Phobius"/>
    </source>
</evidence>
<evidence type="ECO:0000256" key="4">
    <source>
        <dbReference type="ARBA" id="ARBA00023136"/>
    </source>
</evidence>
<name>A0A1X2I7I6_9FUNG</name>